<dbReference type="PROSITE" id="PS51257">
    <property type="entry name" value="PROKAR_LIPOPROTEIN"/>
    <property type="match status" value="1"/>
</dbReference>
<dbReference type="Gene3D" id="3.30.1330.60">
    <property type="entry name" value="OmpA-like domain"/>
    <property type="match status" value="1"/>
</dbReference>
<feature type="region of interest" description="Disordered" evidence="2">
    <location>
        <begin position="154"/>
        <end position="206"/>
    </location>
</feature>
<dbReference type="AlphaFoldDB" id="A0A1H7RA21"/>
<organism evidence="5 6">
    <name type="scientific">Sphingomonas palmae</name>
    <dbReference type="NCBI Taxonomy" id="1855283"/>
    <lineage>
        <taxon>Bacteria</taxon>
        <taxon>Pseudomonadati</taxon>
        <taxon>Pseudomonadota</taxon>
        <taxon>Alphaproteobacteria</taxon>
        <taxon>Sphingomonadales</taxon>
        <taxon>Sphingomonadaceae</taxon>
        <taxon>Sphingomonas</taxon>
    </lineage>
</organism>
<dbReference type="InterPro" id="IPR006665">
    <property type="entry name" value="OmpA-like"/>
</dbReference>
<protein>
    <submittedName>
        <fullName evidence="5">OmpA-OmpF porin, OOP family</fullName>
    </submittedName>
</protein>
<evidence type="ECO:0000256" key="2">
    <source>
        <dbReference type="SAM" id="MobiDB-lite"/>
    </source>
</evidence>
<gene>
    <name evidence="5" type="ORF">SAMN05216382_2177</name>
</gene>
<feature type="domain" description="OmpA-like" evidence="4">
    <location>
        <begin position="61"/>
        <end position="183"/>
    </location>
</feature>
<reference evidence="6" key="1">
    <citation type="submission" date="2016-10" db="EMBL/GenBank/DDBJ databases">
        <authorList>
            <person name="Varghese N."/>
            <person name="Submissions S."/>
        </authorList>
    </citation>
    <scope>NUCLEOTIDE SEQUENCE [LARGE SCALE GENOMIC DNA]</scope>
    <source>
        <strain evidence="6">JS21-1</strain>
    </source>
</reference>
<feature type="signal peptide" evidence="3">
    <location>
        <begin position="1"/>
        <end position="20"/>
    </location>
</feature>
<sequence length="206" mass="21386">MTKTASALLTLLLLAACDGASPRPEPSPSPTSTTGFDNSAAAQSIMQPEVIAASKPEPTPTPVAAPPTGATILFERGALLDDQARATLDELLAAPALPPQARWILRGSSDNDGENAANLRVSRRRAEAVRDYLIEKKVDPALVTVVALGAGRPIAPNVKLDGSDDPDGRRRNRRVDIEIVAPPATDPAEAPASEASPPEPLANAQG</sequence>
<feature type="region of interest" description="Disordered" evidence="2">
    <location>
        <begin position="19"/>
        <end position="63"/>
    </location>
</feature>
<dbReference type="InterPro" id="IPR050330">
    <property type="entry name" value="Bact_OuterMem_StrucFunc"/>
</dbReference>
<feature type="chain" id="PRO_5011553828" evidence="3">
    <location>
        <begin position="21"/>
        <end position="206"/>
    </location>
</feature>
<keyword evidence="1" id="KW-0472">Membrane</keyword>
<dbReference type="PROSITE" id="PS51123">
    <property type="entry name" value="OMPA_2"/>
    <property type="match status" value="1"/>
</dbReference>
<dbReference type="OrthoDB" id="9814546at2"/>
<dbReference type="PANTHER" id="PTHR30329:SF21">
    <property type="entry name" value="LIPOPROTEIN YIAD-RELATED"/>
    <property type="match status" value="1"/>
</dbReference>
<dbReference type="EMBL" id="FNZZ01000004">
    <property type="protein sequence ID" value="SEL56818.1"/>
    <property type="molecule type" value="Genomic_DNA"/>
</dbReference>
<name>A0A1H7RA21_9SPHN</name>
<feature type="compositionally biased region" description="Basic and acidic residues" evidence="2">
    <location>
        <begin position="166"/>
        <end position="177"/>
    </location>
</feature>
<proteinExistence type="predicted"/>
<dbReference type="Pfam" id="PF00691">
    <property type="entry name" value="OmpA"/>
    <property type="match status" value="1"/>
</dbReference>
<dbReference type="SUPFAM" id="SSF103088">
    <property type="entry name" value="OmpA-like"/>
    <property type="match status" value="1"/>
</dbReference>
<dbReference type="PANTHER" id="PTHR30329">
    <property type="entry name" value="STATOR ELEMENT OF FLAGELLAR MOTOR COMPLEX"/>
    <property type="match status" value="1"/>
</dbReference>
<keyword evidence="6" id="KW-1185">Reference proteome</keyword>
<feature type="compositionally biased region" description="Low complexity" evidence="2">
    <location>
        <begin position="181"/>
        <end position="196"/>
    </location>
</feature>
<dbReference type="Proteomes" id="UP000199214">
    <property type="component" value="Unassembled WGS sequence"/>
</dbReference>
<dbReference type="GO" id="GO:0016020">
    <property type="term" value="C:membrane"/>
    <property type="evidence" value="ECO:0007669"/>
    <property type="project" value="UniProtKB-UniRule"/>
</dbReference>
<evidence type="ECO:0000256" key="3">
    <source>
        <dbReference type="SAM" id="SignalP"/>
    </source>
</evidence>
<dbReference type="RefSeq" id="WP_093006204.1">
    <property type="nucleotide sequence ID" value="NZ_FNZZ01000004.1"/>
</dbReference>
<evidence type="ECO:0000313" key="6">
    <source>
        <dbReference type="Proteomes" id="UP000199214"/>
    </source>
</evidence>
<dbReference type="CDD" id="cd07185">
    <property type="entry name" value="OmpA_C-like"/>
    <property type="match status" value="1"/>
</dbReference>
<evidence type="ECO:0000259" key="4">
    <source>
        <dbReference type="PROSITE" id="PS51123"/>
    </source>
</evidence>
<accession>A0A1H7RA21</accession>
<dbReference type="InterPro" id="IPR036737">
    <property type="entry name" value="OmpA-like_sf"/>
</dbReference>
<evidence type="ECO:0000256" key="1">
    <source>
        <dbReference type="PROSITE-ProRule" id="PRU00473"/>
    </source>
</evidence>
<evidence type="ECO:0000313" key="5">
    <source>
        <dbReference type="EMBL" id="SEL56818.1"/>
    </source>
</evidence>
<dbReference type="STRING" id="1855283.SAMN05216382_2177"/>
<feature type="compositionally biased region" description="Polar residues" evidence="2">
    <location>
        <begin position="35"/>
        <end position="46"/>
    </location>
</feature>
<keyword evidence="3" id="KW-0732">Signal</keyword>